<feature type="transmembrane region" description="Helical" evidence="1">
    <location>
        <begin position="87"/>
        <end position="108"/>
    </location>
</feature>
<feature type="transmembrane region" description="Helical" evidence="1">
    <location>
        <begin position="114"/>
        <end position="134"/>
    </location>
</feature>
<reference evidence="3" key="1">
    <citation type="journal article" date="2020" name="New Phytol.">
        <title>Comparative genomics reveals dynamic genome evolution in host specialist ectomycorrhizal fungi.</title>
        <authorList>
            <person name="Lofgren L.A."/>
            <person name="Nguyen N.H."/>
            <person name="Vilgalys R."/>
            <person name="Ruytinx J."/>
            <person name="Liao H.L."/>
            <person name="Branco S."/>
            <person name="Kuo A."/>
            <person name="LaButti K."/>
            <person name="Lipzen A."/>
            <person name="Andreopoulos W."/>
            <person name="Pangilinan J."/>
            <person name="Riley R."/>
            <person name="Hundley H."/>
            <person name="Na H."/>
            <person name="Barry K."/>
            <person name="Grigoriev I.V."/>
            <person name="Stajich J.E."/>
            <person name="Kennedy P.G."/>
        </authorList>
    </citation>
    <scope>NUCLEOTIDE SEQUENCE</scope>
    <source>
        <strain evidence="3">DOB743</strain>
    </source>
</reference>
<proteinExistence type="predicted"/>
<evidence type="ECO:0000259" key="2">
    <source>
        <dbReference type="Pfam" id="PF20151"/>
    </source>
</evidence>
<dbReference type="Pfam" id="PF20151">
    <property type="entry name" value="DUF6533"/>
    <property type="match status" value="1"/>
</dbReference>
<comment type="caution">
    <text evidence="3">The sequence shown here is derived from an EMBL/GenBank/DDBJ whole genome shotgun (WGS) entry which is preliminary data.</text>
</comment>
<organism evidence="3 4">
    <name type="scientific">Suillus placidus</name>
    <dbReference type="NCBI Taxonomy" id="48579"/>
    <lineage>
        <taxon>Eukaryota</taxon>
        <taxon>Fungi</taxon>
        <taxon>Dikarya</taxon>
        <taxon>Basidiomycota</taxon>
        <taxon>Agaricomycotina</taxon>
        <taxon>Agaricomycetes</taxon>
        <taxon>Agaricomycetidae</taxon>
        <taxon>Boletales</taxon>
        <taxon>Suillineae</taxon>
        <taxon>Suillaceae</taxon>
        <taxon>Suillus</taxon>
    </lineage>
</organism>
<dbReference type="Proteomes" id="UP000714275">
    <property type="component" value="Unassembled WGS sequence"/>
</dbReference>
<feature type="domain" description="DUF6533" evidence="2">
    <location>
        <begin position="17"/>
        <end position="60"/>
    </location>
</feature>
<evidence type="ECO:0000313" key="3">
    <source>
        <dbReference type="EMBL" id="KAG1771103.1"/>
    </source>
</evidence>
<keyword evidence="4" id="KW-1185">Reference proteome</keyword>
<dbReference type="EMBL" id="JABBWD010000061">
    <property type="protein sequence ID" value="KAG1771103.1"/>
    <property type="molecule type" value="Genomic_DNA"/>
</dbReference>
<name>A0A9P6ZLB6_9AGAM</name>
<accession>A0A9P6ZLB6</accession>
<evidence type="ECO:0000313" key="4">
    <source>
        <dbReference type="Proteomes" id="UP000714275"/>
    </source>
</evidence>
<feature type="transmembrane region" description="Helical" evidence="1">
    <location>
        <begin position="210"/>
        <end position="229"/>
    </location>
</feature>
<keyword evidence="1" id="KW-1133">Transmembrane helix</keyword>
<keyword evidence="1" id="KW-0472">Membrane</keyword>
<feature type="transmembrane region" description="Helical" evidence="1">
    <location>
        <begin position="250"/>
        <end position="276"/>
    </location>
</feature>
<sequence>MSLSPGFIEGLWVRKSFSAAGHTLLVYDYLLTFRDEASFVYIWHAPWTVVKVLFLLHRYGNLIGQTAIRLEEAGLLAHNSQAFCRHFAIFTTCFMFASSELIHSTYIYRQSLHVLRVWGFSVLVLVRAWAIWGARKWVTNILAWSYVCYVVMLLYGSAHSLSTGNSGSFCSDFIFIRNNGSASVVHFLFLDVIQSATSKNMWLVAFKSCSWLVCFGSFTLDTVLFVLTMRSLRRYSMEFQQLYPSRLVYVLFRDAIIFFIASTFNNALTIISWTAFGNNPKYFLCKGFATPLLSVTGQRLVLNLRGLQTRTYASRDLSREVDRQLQVFAEVGSPGLDDVEELEGVRE</sequence>
<feature type="transmembrane region" description="Helical" evidence="1">
    <location>
        <begin position="141"/>
        <end position="158"/>
    </location>
</feature>
<evidence type="ECO:0000256" key="1">
    <source>
        <dbReference type="SAM" id="Phobius"/>
    </source>
</evidence>
<keyword evidence="1" id="KW-0812">Transmembrane</keyword>
<dbReference type="InterPro" id="IPR045340">
    <property type="entry name" value="DUF6533"/>
</dbReference>
<protein>
    <recommendedName>
        <fullName evidence="2">DUF6533 domain-containing protein</fullName>
    </recommendedName>
</protein>
<dbReference type="OrthoDB" id="2638860at2759"/>
<dbReference type="AlphaFoldDB" id="A0A9P6ZLB6"/>
<gene>
    <name evidence="3" type="ORF">EV702DRAFT_1202132</name>
</gene>